<protein>
    <recommendedName>
        <fullName evidence="4">CCT domain-containing protein</fullName>
    </recommendedName>
</protein>
<accession>A0AAV0YYK5</accession>
<dbReference type="InterPro" id="IPR010402">
    <property type="entry name" value="CCT_domain"/>
</dbReference>
<dbReference type="GO" id="GO:0005634">
    <property type="term" value="C:nucleus"/>
    <property type="evidence" value="ECO:0007669"/>
    <property type="project" value="UniProtKB-SubCell"/>
</dbReference>
<dbReference type="GO" id="GO:0003700">
    <property type="term" value="F:DNA-binding transcription factor activity"/>
    <property type="evidence" value="ECO:0007669"/>
    <property type="project" value="TreeGrafter"/>
</dbReference>
<dbReference type="Pfam" id="PF06203">
    <property type="entry name" value="CCT"/>
    <property type="match status" value="1"/>
</dbReference>
<dbReference type="PANTHER" id="PTHR31319">
    <property type="entry name" value="ZINC FINGER PROTEIN CONSTANS-LIKE 4"/>
    <property type="match status" value="1"/>
</dbReference>
<comment type="subcellular location">
    <subcellularLocation>
        <location evidence="1 3">Nucleus</location>
    </subcellularLocation>
</comment>
<organism evidence="5 6">
    <name type="scientific">Vicia faba</name>
    <name type="common">Broad bean</name>
    <name type="synonym">Faba vulgaris</name>
    <dbReference type="NCBI Taxonomy" id="3906"/>
    <lineage>
        <taxon>Eukaryota</taxon>
        <taxon>Viridiplantae</taxon>
        <taxon>Streptophyta</taxon>
        <taxon>Embryophyta</taxon>
        <taxon>Tracheophyta</taxon>
        <taxon>Spermatophyta</taxon>
        <taxon>Magnoliopsida</taxon>
        <taxon>eudicotyledons</taxon>
        <taxon>Gunneridae</taxon>
        <taxon>Pentapetalae</taxon>
        <taxon>rosids</taxon>
        <taxon>fabids</taxon>
        <taxon>Fabales</taxon>
        <taxon>Fabaceae</taxon>
        <taxon>Papilionoideae</taxon>
        <taxon>50 kb inversion clade</taxon>
        <taxon>NPAAA clade</taxon>
        <taxon>Hologalegina</taxon>
        <taxon>IRL clade</taxon>
        <taxon>Fabeae</taxon>
        <taxon>Vicia</taxon>
    </lineage>
</organism>
<dbReference type="AlphaFoldDB" id="A0AAV0YYK5"/>
<proteinExistence type="predicted"/>
<reference evidence="5 6" key="1">
    <citation type="submission" date="2023-01" db="EMBL/GenBank/DDBJ databases">
        <authorList>
            <person name="Kreplak J."/>
        </authorList>
    </citation>
    <scope>NUCLEOTIDE SEQUENCE [LARGE SCALE GENOMIC DNA]</scope>
</reference>
<name>A0AAV0YYK5_VICFA</name>
<evidence type="ECO:0000313" key="5">
    <source>
        <dbReference type="EMBL" id="CAI8589290.1"/>
    </source>
</evidence>
<dbReference type="GO" id="GO:0009909">
    <property type="term" value="P:regulation of flower development"/>
    <property type="evidence" value="ECO:0007669"/>
    <property type="project" value="InterPro"/>
</dbReference>
<sequence length="207" mass="24198">MSSDIYTFDISFNLPNIITYDPFNFIDVVDEDFNNSPYPFSFSSSTTNNHVVPLTNGLFTNTDLEDYQIHNNNTLMDSSNFQWRELNSSENSFFTGQITRANSAGDSQTEEAKLLKVGRYSVEERKQKISKYRAKRKQRKFNKIIKYECRKTLADNRTRIRGRFARNDETCKIPKIPSSKTEEYEDELWVDLIEGLNENHTACFYLS</sequence>
<evidence type="ECO:0000259" key="4">
    <source>
        <dbReference type="PROSITE" id="PS51017"/>
    </source>
</evidence>
<feature type="domain" description="CCT" evidence="4">
    <location>
        <begin position="125"/>
        <end position="167"/>
    </location>
</feature>
<keyword evidence="6" id="KW-1185">Reference proteome</keyword>
<evidence type="ECO:0000256" key="1">
    <source>
        <dbReference type="ARBA" id="ARBA00004123"/>
    </source>
</evidence>
<evidence type="ECO:0000256" key="2">
    <source>
        <dbReference type="ARBA" id="ARBA00023242"/>
    </source>
</evidence>
<keyword evidence="2 3" id="KW-0539">Nucleus</keyword>
<gene>
    <name evidence="5" type="ORF">VFH_I386840</name>
</gene>
<evidence type="ECO:0000256" key="3">
    <source>
        <dbReference type="PROSITE-ProRule" id="PRU00357"/>
    </source>
</evidence>
<evidence type="ECO:0000313" key="6">
    <source>
        <dbReference type="Proteomes" id="UP001157006"/>
    </source>
</evidence>
<dbReference type="InterPro" id="IPR045281">
    <property type="entry name" value="CONSTANS-like"/>
</dbReference>
<dbReference type="EMBL" id="OX451736">
    <property type="protein sequence ID" value="CAI8589290.1"/>
    <property type="molecule type" value="Genomic_DNA"/>
</dbReference>
<dbReference type="Proteomes" id="UP001157006">
    <property type="component" value="Chromosome 1L"/>
</dbReference>
<dbReference type="PANTHER" id="PTHR31319:SF110">
    <property type="entry name" value="CCT MOTIF FAMILY PROTEIN"/>
    <property type="match status" value="1"/>
</dbReference>
<dbReference type="PROSITE" id="PS51017">
    <property type="entry name" value="CCT"/>
    <property type="match status" value="1"/>
</dbReference>